<dbReference type="PROSITE" id="PS51072">
    <property type="entry name" value="MHD"/>
    <property type="match status" value="1"/>
</dbReference>
<feature type="compositionally biased region" description="Basic residues" evidence="1">
    <location>
        <begin position="279"/>
        <end position="295"/>
    </location>
</feature>
<feature type="compositionally biased region" description="Pro residues" evidence="1">
    <location>
        <begin position="580"/>
        <end position="589"/>
    </location>
</feature>
<feature type="compositionally biased region" description="Polar residues" evidence="1">
    <location>
        <begin position="403"/>
        <end position="420"/>
    </location>
</feature>
<dbReference type="GeneID" id="30179916"/>
<organism evidence="3 4">
    <name type="scientific">Pichia membranifaciens NRRL Y-2026</name>
    <dbReference type="NCBI Taxonomy" id="763406"/>
    <lineage>
        <taxon>Eukaryota</taxon>
        <taxon>Fungi</taxon>
        <taxon>Dikarya</taxon>
        <taxon>Ascomycota</taxon>
        <taxon>Saccharomycotina</taxon>
        <taxon>Pichiomycetes</taxon>
        <taxon>Pichiales</taxon>
        <taxon>Pichiaceae</taxon>
        <taxon>Pichia</taxon>
    </lineage>
</organism>
<gene>
    <name evidence="3" type="ORF">PICMEDRAFT_57305</name>
</gene>
<dbReference type="EMBL" id="KV454001">
    <property type="protein sequence ID" value="ODQ49233.1"/>
    <property type="molecule type" value="Genomic_DNA"/>
</dbReference>
<feature type="compositionally biased region" description="Low complexity" evidence="1">
    <location>
        <begin position="495"/>
        <end position="506"/>
    </location>
</feature>
<feature type="compositionally biased region" description="Basic and acidic residues" evidence="1">
    <location>
        <begin position="421"/>
        <end position="435"/>
    </location>
</feature>
<feature type="compositionally biased region" description="Polar residues" evidence="1">
    <location>
        <begin position="441"/>
        <end position="450"/>
    </location>
</feature>
<dbReference type="RefSeq" id="XP_019020346.1">
    <property type="nucleotide sequence ID" value="XM_019163229.1"/>
</dbReference>
<evidence type="ECO:0000313" key="3">
    <source>
        <dbReference type="EMBL" id="ODQ49233.1"/>
    </source>
</evidence>
<evidence type="ECO:0000313" key="4">
    <source>
        <dbReference type="Proteomes" id="UP000094455"/>
    </source>
</evidence>
<feature type="domain" description="MHD" evidence="2">
    <location>
        <begin position="669"/>
        <end position="942"/>
    </location>
</feature>
<dbReference type="STRING" id="763406.A0A1E3NUI0"/>
<feature type="compositionally biased region" description="Low complexity" evidence="1">
    <location>
        <begin position="451"/>
        <end position="467"/>
    </location>
</feature>
<dbReference type="InterPro" id="IPR027267">
    <property type="entry name" value="AH/BAR_dom_sf"/>
</dbReference>
<dbReference type="Pfam" id="PF10291">
    <property type="entry name" value="muHD"/>
    <property type="match status" value="1"/>
</dbReference>
<proteinExistence type="predicted"/>
<evidence type="ECO:0000256" key="1">
    <source>
        <dbReference type="SAM" id="MobiDB-lite"/>
    </source>
</evidence>
<reference evidence="3 4" key="1">
    <citation type="journal article" date="2016" name="Proc. Natl. Acad. Sci. U.S.A.">
        <title>Comparative genomics of biotechnologically important yeasts.</title>
        <authorList>
            <person name="Riley R."/>
            <person name="Haridas S."/>
            <person name="Wolfe K.H."/>
            <person name="Lopes M.R."/>
            <person name="Hittinger C.T."/>
            <person name="Goeker M."/>
            <person name="Salamov A.A."/>
            <person name="Wisecaver J.H."/>
            <person name="Long T.M."/>
            <person name="Calvey C.H."/>
            <person name="Aerts A.L."/>
            <person name="Barry K.W."/>
            <person name="Choi C."/>
            <person name="Clum A."/>
            <person name="Coughlan A.Y."/>
            <person name="Deshpande S."/>
            <person name="Douglass A.P."/>
            <person name="Hanson S.J."/>
            <person name="Klenk H.-P."/>
            <person name="LaButti K.M."/>
            <person name="Lapidus A."/>
            <person name="Lindquist E.A."/>
            <person name="Lipzen A.M."/>
            <person name="Meier-Kolthoff J.P."/>
            <person name="Ohm R.A."/>
            <person name="Otillar R.P."/>
            <person name="Pangilinan J.L."/>
            <person name="Peng Y."/>
            <person name="Rokas A."/>
            <person name="Rosa C.A."/>
            <person name="Scheuner C."/>
            <person name="Sibirny A.A."/>
            <person name="Slot J.C."/>
            <person name="Stielow J.B."/>
            <person name="Sun H."/>
            <person name="Kurtzman C.P."/>
            <person name="Blackwell M."/>
            <person name="Grigoriev I.V."/>
            <person name="Jeffries T.W."/>
        </authorList>
    </citation>
    <scope>NUCLEOTIDE SEQUENCE [LARGE SCALE GENOMIC DNA]</scope>
    <source>
        <strain evidence="3 4">NRRL Y-2026</strain>
    </source>
</reference>
<protein>
    <recommendedName>
        <fullName evidence="2">MHD domain-containing protein</fullName>
    </recommendedName>
</protein>
<feature type="compositionally biased region" description="Polar residues" evidence="1">
    <location>
        <begin position="259"/>
        <end position="278"/>
    </location>
</feature>
<dbReference type="OrthoDB" id="331602at2759"/>
<evidence type="ECO:0000259" key="2">
    <source>
        <dbReference type="PROSITE" id="PS51072"/>
    </source>
</evidence>
<sequence>MSSSEPAYGVNGTADEQRVVYSSSILFEKQPLEAMEALMIRRQQAKLINKELAEWFTAYGRLRLHYVEELKKIHKRGQTLFTDSSPALQNSKLDALGLCNPLWSDVLNILDDEINLFDQSTRKMGRDMIAPLRLFTRNNDSNLAEMDELSKLASNLQNPEGTSPEIYEDEWARRAPYFFEIFENYDYQRLLLLKDIFLKYQTDVGDVVGKFKKDNENGLEHALNFSVDDEIKRFSQDVIATKLPIENIKVAKADKSRTSTDGFTTSPAAATEPSSTFSSKRHSGLLSPRRFHIKKNGGEHESESSAPSSNLNPDSDQASSSNISKRHTSNTSMLSSNTAAAANNKKEKNSMRSKFGSIFKSHKKGGRDSMYVPPSAIHEPDNASINTETTTGSTRARTQRQRNQSVASNATPSQASVRQYRQQEDQAYKSEETPSREATPVKQSQHPYRQSTNYSNNNLSNTNINSSAETKPLPQYPLAQKSRQSFQPPPPPPQQQQQQQRPVVQERPTEASLFEPMRPTKRSDSLSSSNVPQVGGLASASTGTSESVATPPITSTSAMTSIPPVSREMENIPESSPLVASPPPPPPPSSRKHLSTDMSMLNAPPAARQPHGSVPVPPSQRRSVSNDQILQPAATGTHQPDNTSNLLAKNTTGGGSLMGGQIMHPSLTTPGLNSSIVELFNATFKDGKLARSNAIGEVAFSFIVDETNKKLPNEIGLQISSKSNGLLPNFMVNPMFLQQSATSPGSFSISDPTQISMRTVGGLKYMLNNPTPPIVITPIWKHEDKQSTVIISIKPTSELESYLAHESLSLSNIMVSVSIQNAVVLSAATKPPGSLNKEKGRVTWILPHPIVFNFSKKEERLVARFITNSRASESDTGVQMRFNISNEDGAGRIDFLNTDMEIKASGVSMVEDPFGDGISKQIDDWSEVPTLKSLVAGSYSGHS</sequence>
<accession>A0A1E3NUI0</accession>
<feature type="compositionally biased region" description="Low complexity" evidence="1">
    <location>
        <begin position="329"/>
        <end position="343"/>
    </location>
</feature>
<dbReference type="InterPro" id="IPR028565">
    <property type="entry name" value="MHD"/>
</dbReference>
<feature type="compositionally biased region" description="Polar residues" evidence="1">
    <location>
        <begin position="304"/>
        <end position="323"/>
    </location>
</feature>
<dbReference type="AlphaFoldDB" id="A0A1E3NUI0"/>
<dbReference type="InterPro" id="IPR018808">
    <property type="entry name" value="Muniscin_C"/>
</dbReference>
<name>A0A1E3NUI0_9ASCO</name>
<feature type="compositionally biased region" description="Polar residues" evidence="1">
    <location>
        <begin position="539"/>
        <end position="560"/>
    </location>
</feature>
<dbReference type="Proteomes" id="UP000094455">
    <property type="component" value="Unassembled WGS sequence"/>
</dbReference>
<keyword evidence="4" id="KW-1185">Reference proteome</keyword>
<feature type="region of interest" description="Disordered" evidence="1">
    <location>
        <begin position="254"/>
        <end position="625"/>
    </location>
</feature>
<feature type="compositionally biased region" description="Low complexity" evidence="1">
    <location>
        <begin position="387"/>
        <end position="396"/>
    </location>
</feature>
<dbReference type="Gene3D" id="1.20.1270.60">
    <property type="entry name" value="Arfaptin homology (AH) domain/BAR domain"/>
    <property type="match status" value="1"/>
</dbReference>